<protein>
    <recommendedName>
        <fullName evidence="4">Spore-associated protein A</fullName>
    </recommendedName>
</protein>
<reference evidence="3" key="1">
    <citation type="journal article" date="2019" name="Int. J. Syst. Evol. Microbiol.">
        <title>The Global Catalogue of Microorganisms (GCM) 10K type strain sequencing project: providing services to taxonomists for standard genome sequencing and annotation.</title>
        <authorList>
            <consortium name="The Broad Institute Genomics Platform"/>
            <consortium name="The Broad Institute Genome Sequencing Center for Infectious Disease"/>
            <person name="Wu L."/>
            <person name="Ma J."/>
        </authorList>
    </citation>
    <scope>NUCLEOTIDE SEQUENCE [LARGE SCALE GENOMIC DNA]</scope>
    <source>
        <strain evidence="3">JCM 16904</strain>
    </source>
</reference>
<organism evidence="2 3">
    <name type="scientific">Nonomuraea antimicrobica</name>
    <dbReference type="NCBI Taxonomy" id="561173"/>
    <lineage>
        <taxon>Bacteria</taxon>
        <taxon>Bacillati</taxon>
        <taxon>Actinomycetota</taxon>
        <taxon>Actinomycetes</taxon>
        <taxon>Streptosporangiales</taxon>
        <taxon>Streptosporangiaceae</taxon>
        <taxon>Nonomuraea</taxon>
    </lineage>
</organism>
<dbReference type="Proteomes" id="UP001500902">
    <property type="component" value="Unassembled WGS sequence"/>
</dbReference>
<keyword evidence="1" id="KW-0732">Signal</keyword>
<name>A0ABP7CXD6_9ACTN</name>
<comment type="caution">
    <text evidence="2">The sequence shown here is derived from an EMBL/GenBank/DDBJ whole genome shotgun (WGS) entry which is preliminary data.</text>
</comment>
<proteinExistence type="predicted"/>
<evidence type="ECO:0000313" key="2">
    <source>
        <dbReference type="EMBL" id="GAA3696374.1"/>
    </source>
</evidence>
<feature type="chain" id="PRO_5046021150" description="Spore-associated protein A" evidence="1">
    <location>
        <begin position="30"/>
        <end position="136"/>
    </location>
</feature>
<evidence type="ECO:0008006" key="4">
    <source>
        <dbReference type="Google" id="ProtNLM"/>
    </source>
</evidence>
<sequence>MNIRTKLAALAGAAVVSTGLVASATPAYAAGPCGSSYYQIDVYKISNSSGGTVGRIHLYYSKSTKKNCALTYATPTKRGYKEVKIRNSDGTRWNDTDAGTFSEYAGPAYVSAPGDCIDISGKVGGNGATYYDRHCG</sequence>
<keyword evidence="3" id="KW-1185">Reference proteome</keyword>
<accession>A0ABP7CXD6</accession>
<feature type="signal peptide" evidence="1">
    <location>
        <begin position="1"/>
        <end position="29"/>
    </location>
</feature>
<dbReference type="RefSeq" id="WP_344888449.1">
    <property type="nucleotide sequence ID" value="NZ_BAAAZP010000149.1"/>
</dbReference>
<evidence type="ECO:0000256" key="1">
    <source>
        <dbReference type="SAM" id="SignalP"/>
    </source>
</evidence>
<evidence type="ECO:0000313" key="3">
    <source>
        <dbReference type="Proteomes" id="UP001500902"/>
    </source>
</evidence>
<gene>
    <name evidence="2" type="ORF">GCM10022224_072510</name>
</gene>
<dbReference type="EMBL" id="BAAAZP010000149">
    <property type="protein sequence ID" value="GAA3696374.1"/>
    <property type="molecule type" value="Genomic_DNA"/>
</dbReference>